<dbReference type="Gene3D" id="1.10.150.130">
    <property type="match status" value="1"/>
</dbReference>
<reference evidence="4 5" key="1">
    <citation type="submission" date="2021-03" db="EMBL/GenBank/DDBJ databases">
        <title>Enterococcal diversity collection.</title>
        <authorList>
            <person name="Gilmore M.S."/>
            <person name="Schwartzman J."/>
            <person name="Van Tyne D."/>
            <person name="Martin M."/>
            <person name="Earl A.M."/>
            <person name="Manson A.L."/>
            <person name="Straub T."/>
            <person name="Salamzade R."/>
            <person name="Saavedra J."/>
            <person name="Lebreton F."/>
            <person name="Prichula J."/>
            <person name="Schaufler K."/>
            <person name="Gaca A."/>
            <person name="Sgardioli B."/>
            <person name="Wagenaar J."/>
            <person name="Strong T."/>
        </authorList>
    </citation>
    <scope>NUCLEOTIDE SEQUENCE [LARGE SCALE GENOMIC DNA]</scope>
    <source>
        <strain evidence="4 5">669A</strain>
    </source>
</reference>
<evidence type="ECO:0000259" key="3">
    <source>
        <dbReference type="PROSITE" id="PS51900"/>
    </source>
</evidence>
<keyword evidence="1 2" id="KW-0238">DNA-binding</keyword>
<dbReference type="RefSeq" id="WP_207675765.1">
    <property type="nucleotide sequence ID" value="NZ_JAFREM010000042.1"/>
</dbReference>
<dbReference type="EMBL" id="JAFREM010000042">
    <property type="protein sequence ID" value="MBO1308775.1"/>
    <property type="molecule type" value="Genomic_DNA"/>
</dbReference>
<protein>
    <recommendedName>
        <fullName evidence="3">Core-binding (CB) domain-containing protein</fullName>
    </recommendedName>
</protein>
<keyword evidence="5" id="KW-1185">Reference proteome</keyword>
<dbReference type="InterPro" id="IPR004107">
    <property type="entry name" value="Integrase_SAM-like_N"/>
</dbReference>
<comment type="caution">
    <text evidence="4">The sequence shown here is derived from an EMBL/GenBank/DDBJ whole genome shotgun (WGS) entry which is preliminary data.</text>
</comment>
<dbReference type="PROSITE" id="PS51900">
    <property type="entry name" value="CB"/>
    <property type="match status" value="1"/>
</dbReference>
<name>A0ABS3LI45_9ENTE</name>
<evidence type="ECO:0000313" key="5">
    <source>
        <dbReference type="Proteomes" id="UP000664601"/>
    </source>
</evidence>
<sequence>MRKKAVNKFDEGIYLAEELTTYADWAEYWMMELRLKLKPSSIAIYQRTLDRYVLPAFGNRNLTELTSEVIESIGDEWAEYLRPTVIHTNLSLLNRSLKAAVVQELLTENPCQDVNRVLFNSVRFKKVPLFGK</sequence>
<organism evidence="4 5">
    <name type="scientific">Candidatus Enterococcus moelleringii</name>
    <dbReference type="NCBI Taxonomy" id="2815325"/>
    <lineage>
        <taxon>Bacteria</taxon>
        <taxon>Bacillati</taxon>
        <taxon>Bacillota</taxon>
        <taxon>Bacilli</taxon>
        <taxon>Lactobacillales</taxon>
        <taxon>Enterococcaceae</taxon>
        <taxon>Enterococcus</taxon>
    </lineage>
</organism>
<evidence type="ECO:0000256" key="1">
    <source>
        <dbReference type="ARBA" id="ARBA00023125"/>
    </source>
</evidence>
<dbReference type="SUPFAM" id="SSF56349">
    <property type="entry name" value="DNA breaking-rejoining enzymes"/>
    <property type="match status" value="1"/>
</dbReference>
<evidence type="ECO:0000256" key="2">
    <source>
        <dbReference type="PROSITE-ProRule" id="PRU01248"/>
    </source>
</evidence>
<feature type="domain" description="Core-binding (CB)" evidence="3">
    <location>
        <begin position="20"/>
        <end position="101"/>
    </location>
</feature>
<evidence type="ECO:0000313" key="4">
    <source>
        <dbReference type="EMBL" id="MBO1308775.1"/>
    </source>
</evidence>
<dbReference type="InterPro" id="IPR011010">
    <property type="entry name" value="DNA_brk_join_enz"/>
</dbReference>
<dbReference type="Proteomes" id="UP000664601">
    <property type="component" value="Unassembled WGS sequence"/>
</dbReference>
<proteinExistence type="predicted"/>
<gene>
    <name evidence="4" type="ORF">JZO70_21565</name>
</gene>
<dbReference type="InterPro" id="IPR044068">
    <property type="entry name" value="CB"/>
</dbReference>
<accession>A0ABS3LI45</accession>
<dbReference type="InterPro" id="IPR010998">
    <property type="entry name" value="Integrase_recombinase_N"/>
</dbReference>
<dbReference type="Pfam" id="PF14659">
    <property type="entry name" value="Phage_int_SAM_3"/>
    <property type="match status" value="1"/>
</dbReference>